<evidence type="ECO:0000313" key="2">
    <source>
        <dbReference type="Proteomes" id="UP000247727"/>
    </source>
</evidence>
<comment type="caution">
    <text evidence="1">The sequence shown here is derived from an EMBL/GenBank/DDBJ whole genome shotgun (WGS) entry which is preliminary data.</text>
</comment>
<dbReference type="AlphaFoldDB" id="A0A318U2S5"/>
<dbReference type="EMBL" id="QJTK01000007">
    <property type="protein sequence ID" value="PYF09663.1"/>
    <property type="molecule type" value="Genomic_DNA"/>
</dbReference>
<protein>
    <recommendedName>
        <fullName evidence="3">DUF2946 family protein</fullName>
    </recommendedName>
</protein>
<dbReference type="Proteomes" id="UP000247727">
    <property type="component" value="Unassembled WGS sequence"/>
</dbReference>
<organism evidence="1 2">
    <name type="scientific">Rhodobacter viridis</name>
    <dbReference type="NCBI Taxonomy" id="1054202"/>
    <lineage>
        <taxon>Bacteria</taxon>
        <taxon>Pseudomonadati</taxon>
        <taxon>Pseudomonadota</taxon>
        <taxon>Alphaproteobacteria</taxon>
        <taxon>Rhodobacterales</taxon>
        <taxon>Rhodobacter group</taxon>
        <taxon>Rhodobacter</taxon>
    </lineage>
</organism>
<gene>
    <name evidence="1" type="ORF">C8J30_10733</name>
</gene>
<reference evidence="1 2" key="1">
    <citation type="submission" date="2018-06" db="EMBL/GenBank/DDBJ databases">
        <title>Genomic Encyclopedia of Type Strains, Phase III (KMG-III): the genomes of soil and plant-associated and newly described type strains.</title>
        <authorList>
            <person name="Whitman W."/>
        </authorList>
    </citation>
    <scope>NUCLEOTIDE SEQUENCE [LARGE SCALE GENOMIC DNA]</scope>
    <source>
        <strain evidence="1 2">JA737</strain>
    </source>
</reference>
<name>A0A318U2S5_9RHOB</name>
<evidence type="ECO:0008006" key="3">
    <source>
        <dbReference type="Google" id="ProtNLM"/>
    </source>
</evidence>
<accession>A0A318U2S5</accession>
<sequence>MARIGLRGLASWAMLVVLILAAGLPASVMPTRGLSGAAELVLCSGHGPVVIVLDAASGKPVVPLPEDRDPRCKWGALHAFATDAGRPEVAPAPVGSLLAPSFAPPPTALRDGQVTGLPPATGPPAIAVI</sequence>
<keyword evidence="2" id="KW-1185">Reference proteome</keyword>
<proteinExistence type="predicted"/>
<evidence type="ECO:0000313" key="1">
    <source>
        <dbReference type="EMBL" id="PYF09663.1"/>
    </source>
</evidence>